<evidence type="ECO:0000313" key="3">
    <source>
        <dbReference type="Proteomes" id="UP001354989"/>
    </source>
</evidence>
<dbReference type="SUPFAM" id="SSF48452">
    <property type="entry name" value="TPR-like"/>
    <property type="match status" value="1"/>
</dbReference>
<keyword evidence="3" id="KW-1185">Reference proteome</keyword>
<dbReference type="Gene3D" id="3.40.50.2300">
    <property type="match status" value="2"/>
</dbReference>
<dbReference type="InterPro" id="IPR028082">
    <property type="entry name" value="Peripla_BP_I"/>
</dbReference>
<feature type="chain" id="PRO_5046655086" description="Leucine-binding protein domain-containing protein" evidence="1">
    <location>
        <begin position="30"/>
        <end position="615"/>
    </location>
</feature>
<dbReference type="CDD" id="cd06268">
    <property type="entry name" value="PBP1_ABC_transporter_LIVBP-like"/>
    <property type="match status" value="1"/>
</dbReference>
<accession>A0ABN6LEP9</accession>
<dbReference type="InterPro" id="IPR019734">
    <property type="entry name" value="TPR_rpt"/>
</dbReference>
<feature type="signal peptide" evidence="1">
    <location>
        <begin position="1"/>
        <end position="29"/>
    </location>
</feature>
<dbReference type="RefSeq" id="WP_338397079.1">
    <property type="nucleotide sequence ID" value="NZ_AP025292.1"/>
</dbReference>
<name>A0ABN6LEP9_9BACT</name>
<dbReference type="Proteomes" id="UP001354989">
    <property type="component" value="Chromosome"/>
</dbReference>
<evidence type="ECO:0000256" key="1">
    <source>
        <dbReference type="SAM" id="SignalP"/>
    </source>
</evidence>
<proteinExistence type="predicted"/>
<sequence>METKTHTMKNKYLLPLILLMLCCSTLTFAQKSNPQQVFLKGKDFYKNKKYLMAMEVFRPFTENAFNSDINPYAQFYYGLSAYQAGQKEVARNTFRNLSNSYPSWKQIDEVQFWLGRSYLEEGNYASAFANFAKIKNSKTKQQAQAFQGLNFEKIDLFKLQGLQERFPSEAGLGEALANKIIQQPITEQDRELLAKLVADFKLDGSRYAHSDIRKSERKAVYHVAVMLPFRYDTTHQYQNRKNFSWQIYEGVKQAKEQLGRMGIQIQLMAYDTYKDEAKTREFLNDPALKKVDLIIGPLYPGPSKAVTEFSFAHQINMINPISQNTDIIAQNPFSFLMKPSSKTVGIAAGQLVKKTMPEVTLDEQLDTLKQNVVIVYTDNSNDSTTAYNYMQQLESTHYHINHILKIRKGEEQSVINYFTEKEEVAIPDSVLVTLPEDAPTTEEKFVIRQDSIDQVMVASSNANLAASVLSALTTRDDNISLIGEASWLSNPQMPLDAITKLDTYLMAPNYIDTESNSYQAFAQRYTEKANQFPTKFVCAGYEALFTFGKMMNEFGNRPQLQLTDGPVKGALVNKHIFYSANDDRCVPVLHFEDGDFKMVDQVIVKTEDTASTDDK</sequence>
<keyword evidence="1" id="KW-0732">Signal</keyword>
<dbReference type="Gene3D" id="1.25.40.10">
    <property type="entry name" value="Tetratricopeptide repeat domain"/>
    <property type="match status" value="1"/>
</dbReference>
<gene>
    <name evidence="2" type="ORF">PEPS_21890</name>
</gene>
<organism evidence="2 3">
    <name type="scientific">Persicobacter psychrovividus</name>
    <dbReference type="NCBI Taxonomy" id="387638"/>
    <lineage>
        <taxon>Bacteria</taxon>
        <taxon>Pseudomonadati</taxon>
        <taxon>Bacteroidota</taxon>
        <taxon>Cytophagia</taxon>
        <taxon>Cytophagales</taxon>
        <taxon>Persicobacteraceae</taxon>
        <taxon>Persicobacter</taxon>
    </lineage>
</organism>
<dbReference type="SUPFAM" id="SSF53822">
    <property type="entry name" value="Periplasmic binding protein-like I"/>
    <property type="match status" value="1"/>
</dbReference>
<dbReference type="InterPro" id="IPR011990">
    <property type="entry name" value="TPR-like_helical_dom_sf"/>
</dbReference>
<dbReference type="Pfam" id="PF13174">
    <property type="entry name" value="TPR_6"/>
    <property type="match status" value="2"/>
</dbReference>
<reference evidence="2 3" key="1">
    <citation type="submission" date="2021-12" db="EMBL/GenBank/DDBJ databases">
        <title>Genome sequencing of bacteria with rrn-lacking chromosome and rrn-plasmid.</title>
        <authorList>
            <person name="Anda M."/>
            <person name="Iwasaki W."/>
        </authorList>
    </citation>
    <scope>NUCLEOTIDE SEQUENCE [LARGE SCALE GENOMIC DNA]</scope>
    <source>
        <strain evidence="2 3">NBRC 101262</strain>
    </source>
</reference>
<evidence type="ECO:0008006" key="4">
    <source>
        <dbReference type="Google" id="ProtNLM"/>
    </source>
</evidence>
<protein>
    <recommendedName>
        <fullName evidence="4">Leucine-binding protein domain-containing protein</fullName>
    </recommendedName>
</protein>
<evidence type="ECO:0000313" key="2">
    <source>
        <dbReference type="EMBL" id="BDC99908.1"/>
    </source>
</evidence>
<dbReference type="EMBL" id="AP025292">
    <property type="protein sequence ID" value="BDC99908.1"/>
    <property type="molecule type" value="Genomic_DNA"/>
</dbReference>